<keyword evidence="2" id="KW-1185">Reference proteome</keyword>
<proteinExistence type="predicted"/>
<organism evidence="1 2">
    <name type="scientific">Sphenodon punctatus</name>
    <name type="common">Tuatara</name>
    <name type="synonym">Hatteria punctata</name>
    <dbReference type="NCBI Taxonomy" id="8508"/>
    <lineage>
        <taxon>Eukaryota</taxon>
        <taxon>Metazoa</taxon>
        <taxon>Chordata</taxon>
        <taxon>Craniata</taxon>
        <taxon>Vertebrata</taxon>
        <taxon>Euteleostomi</taxon>
        <taxon>Lepidosauria</taxon>
        <taxon>Sphenodontia</taxon>
        <taxon>Sphenodontidae</taxon>
        <taxon>Sphenodon</taxon>
    </lineage>
</organism>
<dbReference type="Proteomes" id="UP000694392">
    <property type="component" value="Unplaced"/>
</dbReference>
<name>A0A8D0GKX4_SPHPU</name>
<evidence type="ECO:0000313" key="2">
    <source>
        <dbReference type="Proteomes" id="UP000694392"/>
    </source>
</evidence>
<dbReference type="Ensembl" id="ENSSPUT00000007256.1">
    <property type="protein sequence ID" value="ENSSPUP00000006822.1"/>
    <property type="gene ID" value="ENSSPUG00000005269.1"/>
</dbReference>
<dbReference type="AlphaFoldDB" id="A0A8D0GKX4"/>
<evidence type="ECO:0000313" key="1">
    <source>
        <dbReference type="Ensembl" id="ENSSPUP00000006822.1"/>
    </source>
</evidence>
<reference evidence="1" key="1">
    <citation type="submission" date="2025-08" db="UniProtKB">
        <authorList>
            <consortium name="Ensembl"/>
        </authorList>
    </citation>
    <scope>IDENTIFICATION</scope>
</reference>
<sequence length="48" mass="5397">MLPDGGGPADHADLDLQLRLLQFHRGLHRPGQPGQHLLLPVRRGLQWL</sequence>
<dbReference type="GeneTree" id="ENSGT00910000148044"/>
<protein>
    <submittedName>
        <fullName evidence="1">Uncharacterized protein</fullName>
    </submittedName>
</protein>
<reference evidence="1" key="2">
    <citation type="submission" date="2025-09" db="UniProtKB">
        <authorList>
            <consortium name="Ensembl"/>
        </authorList>
    </citation>
    <scope>IDENTIFICATION</scope>
</reference>
<accession>A0A8D0GKX4</accession>